<name>A0A7C9RFY3_9BRAD</name>
<keyword evidence="3" id="KW-1185">Reference proteome</keyword>
<dbReference type="AlphaFoldDB" id="A0A7C9RFY3"/>
<organism evidence="2 3">
    <name type="scientific">Candidatus Afipia apatlaquensis</name>
    <dbReference type="NCBI Taxonomy" id="2712852"/>
    <lineage>
        <taxon>Bacteria</taxon>
        <taxon>Pseudomonadati</taxon>
        <taxon>Pseudomonadota</taxon>
        <taxon>Alphaproteobacteria</taxon>
        <taxon>Hyphomicrobiales</taxon>
        <taxon>Nitrobacteraceae</taxon>
        <taxon>Afipia</taxon>
    </lineage>
</organism>
<dbReference type="Proteomes" id="UP000480266">
    <property type="component" value="Unassembled WGS sequence"/>
</dbReference>
<sequence length="112" mass="11915">MARKRSADMLTIACKLPQGLHIPLPDGSVLKLHGTHSPYALAGHGMTDVKASTWNIVEDKFADAAWLVNELVFAMGDKDSAVEKAEERQGEKTGFDPVDPKAAAAKGITAAD</sequence>
<evidence type="ECO:0000313" key="3">
    <source>
        <dbReference type="Proteomes" id="UP000480266"/>
    </source>
</evidence>
<gene>
    <name evidence="2" type="ORF">G4V63_14515</name>
</gene>
<accession>A0A7C9RFY3</accession>
<feature type="compositionally biased region" description="Basic and acidic residues" evidence="1">
    <location>
        <begin position="82"/>
        <end position="94"/>
    </location>
</feature>
<feature type="region of interest" description="Disordered" evidence="1">
    <location>
        <begin position="82"/>
        <end position="112"/>
    </location>
</feature>
<proteinExistence type="predicted"/>
<reference evidence="2" key="1">
    <citation type="submission" date="2020-02" db="EMBL/GenBank/DDBJ databases">
        <title>Draft genome sequence of Candidatus Afipia apatlaquensis IBT-C3, a potential strain for decolorization of textile dyes.</title>
        <authorList>
            <person name="Sanchez-Reyes A."/>
            <person name="Breton-Deval L."/>
            <person name="Mangelson H."/>
            <person name="Sanchez-Flores A."/>
        </authorList>
    </citation>
    <scope>NUCLEOTIDE SEQUENCE [LARGE SCALE GENOMIC DNA]</scope>
    <source>
        <strain evidence="2">IBT-C3</strain>
    </source>
</reference>
<protein>
    <submittedName>
        <fullName evidence="2">Uncharacterized protein</fullName>
    </submittedName>
</protein>
<comment type="caution">
    <text evidence="2">The sequence shown here is derived from an EMBL/GenBank/DDBJ whole genome shotgun (WGS) entry which is preliminary data.</text>
</comment>
<feature type="compositionally biased region" description="Low complexity" evidence="1">
    <location>
        <begin position="102"/>
        <end position="112"/>
    </location>
</feature>
<evidence type="ECO:0000313" key="2">
    <source>
        <dbReference type="EMBL" id="NGX96379.1"/>
    </source>
</evidence>
<dbReference type="EMBL" id="JAAMRR010000746">
    <property type="protein sequence ID" value="NGX96379.1"/>
    <property type="molecule type" value="Genomic_DNA"/>
</dbReference>
<evidence type="ECO:0000256" key="1">
    <source>
        <dbReference type="SAM" id="MobiDB-lite"/>
    </source>
</evidence>